<dbReference type="InterPro" id="IPR036390">
    <property type="entry name" value="WH_DNA-bd_sf"/>
</dbReference>
<proteinExistence type="predicted"/>
<feature type="coiled-coil region" evidence="1">
    <location>
        <begin position="23"/>
        <end position="50"/>
    </location>
</feature>
<reference evidence="4" key="1">
    <citation type="journal article" date="2016" name="Front. Microbiol.">
        <title>Complete Genome Sequence of Clostridium estertheticum DSM 8809, a Microbe Identified in Spoiled Vacuum Packed Beef.</title>
        <authorList>
            <person name="Yu Z."/>
            <person name="Gunn L."/>
            <person name="Brennan E."/>
            <person name="Reid R."/>
            <person name="Wall P.G."/>
            <person name="Gaora O.P."/>
            <person name="Hurley D."/>
            <person name="Bolton D."/>
            <person name="Fanning S."/>
        </authorList>
    </citation>
    <scope>NUCLEOTIDE SEQUENCE [LARGE SCALE GENOMIC DNA]</scope>
    <source>
        <strain evidence="4">DSM 8809</strain>
    </source>
</reference>
<protein>
    <submittedName>
        <fullName evidence="3">PadR family transcriptional regulator</fullName>
    </submittedName>
</protein>
<evidence type="ECO:0000313" key="4">
    <source>
        <dbReference type="Proteomes" id="UP000182569"/>
    </source>
</evidence>
<dbReference type="KEGG" id="ceu:A7L45_18795"/>
<evidence type="ECO:0000313" key="3">
    <source>
        <dbReference type="EMBL" id="APC41966.1"/>
    </source>
</evidence>
<sequence length="160" mass="18839">MHRGTLDKKPTNEVSKENEIDIKDEEKRLYIEYKKKLSELRRVRKEKEAVGQVFTKGLLPLYVLYTLSLGETNGNDISHKIGERTNGHWIPSTGGIYPLLKKLEKEKLVVGEWNESKKAQRIYQITEQGRLELENKKYLLRDRIEEALEVFKIIYSDLYN</sequence>
<gene>
    <name evidence="3" type="ORF">A7L45_18795</name>
</gene>
<keyword evidence="4" id="KW-1185">Reference proteome</keyword>
<evidence type="ECO:0000256" key="1">
    <source>
        <dbReference type="SAM" id="Coils"/>
    </source>
</evidence>
<dbReference type="InterPro" id="IPR036388">
    <property type="entry name" value="WH-like_DNA-bd_sf"/>
</dbReference>
<evidence type="ECO:0000259" key="2">
    <source>
        <dbReference type="Pfam" id="PF03551"/>
    </source>
</evidence>
<accession>A0A1J0GM58</accession>
<dbReference type="AlphaFoldDB" id="A0A1J0GM58"/>
<dbReference type="PANTHER" id="PTHR43252:SF7">
    <property type="entry name" value="TRANSCRIPTIONAL REGULATOR YQJI"/>
    <property type="match status" value="1"/>
</dbReference>
<dbReference type="EMBL" id="CP015756">
    <property type="protein sequence ID" value="APC41966.1"/>
    <property type="molecule type" value="Genomic_DNA"/>
</dbReference>
<dbReference type="InterPro" id="IPR005149">
    <property type="entry name" value="Tscrpt_reg_PadR_N"/>
</dbReference>
<dbReference type="Pfam" id="PF03551">
    <property type="entry name" value="PadR"/>
    <property type="match status" value="1"/>
</dbReference>
<organism evidence="3 4">
    <name type="scientific">Clostridium estertheticum subsp. estertheticum</name>
    <dbReference type="NCBI Taxonomy" id="1552"/>
    <lineage>
        <taxon>Bacteria</taxon>
        <taxon>Bacillati</taxon>
        <taxon>Bacillota</taxon>
        <taxon>Clostridia</taxon>
        <taxon>Eubacteriales</taxon>
        <taxon>Clostridiaceae</taxon>
        <taxon>Clostridium</taxon>
    </lineage>
</organism>
<feature type="domain" description="Transcription regulator PadR N-terminal" evidence="2">
    <location>
        <begin position="63"/>
        <end position="134"/>
    </location>
</feature>
<keyword evidence="1" id="KW-0175">Coiled coil</keyword>
<dbReference type="PANTHER" id="PTHR43252">
    <property type="entry name" value="TRANSCRIPTIONAL REGULATOR YQJI"/>
    <property type="match status" value="1"/>
</dbReference>
<dbReference type="OrthoDB" id="1683430at2"/>
<dbReference type="Gene3D" id="1.10.10.10">
    <property type="entry name" value="Winged helix-like DNA-binding domain superfamily/Winged helix DNA-binding domain"/>
    <property type="match status" value="1"/>
</dbReference>
<dbReference type="RefSeq" id="WP_071614259.1">
    <property type="nucleotide sequence ID" value="NZ_CP015756.1"/>
</dbReference>
<dbReference type="SUPFAM" id="SSF46785">
    <property type="entry name" value="Winged helix' DNA-binding domain"/>
    <property type="match status" value="1"/>
</dbReference>
<dbReference type="STRING" id="1552.A7L45_18795"/>
<dbReference type="Proteomes" id="UP000182569">
    <property type="component" value="Chromosome"/>
</dbReference>
<name>A0A1J0GM58_9CLOT</name>